<proteinExistence type="inferred from homology"/>
<feature type="region of interest" description="Disordered" evidence="12">
    <location>
        <begin position="389"/>
        <end position="409"/>
    </location>
</feature>
<keyword evidence="7" id="KW-0418">Kinase</keyword>
<evidence type="ECO:0000256" key="10">
    <source>
        <dbReference type="ARBA" id="ARBA00047899"/>
    </source>
</evidence>
<reference evidence="14 15" key="1">
    <citation type="submission" date="2019-10" db="EMBL/GenBank/DDBJ databases">
        <title>Assembly and Annotation for the nematode Trichostrongylus colubriformis.</title>
        <authorList>
            <person name="Martin J."/>
        </authorList>
    </citation>
    <scope>NUCLEOTIDE SEQUENCE [LARGE SCALE GENOMIC DNA]</scope>
    <source>
        <strain evidence="14">G859</strain>
        <tissue evidence="14">Whole worm</tissue>
    </source>
</reference>
<dbReference type="InterPro" id="IPR018934">
    <property type="entry name" value="RIO_dom"/>
</dbReference>
<accession>A0AAN8FDM5</accession>
<name>A0AAN8FDM5_TRICO</name>
<dbReference type="Proteomes" id="UP001331761">
    <property type="component" value="Unassembled WGS sequence"/>
</dbReference>
<evidence type="ECO:0000256" key="7">
    <source>
        <dbReference type="ARBA" id="ARBA00022777"/>
    </source>
</evidence>
<evidence type="ECO:0000256" key="1">
    <source>
        <dbReference type="ARBA" id="ARBA00009196"/>
    </source>
</evidence>
<feature type="compositionally biased region" description="Basic and acidic residues" evidence="12">
    <location>
        <begin position="613"/>
        <end position="631"/>
    </location>
</feature>
<evidence type="ECO:0000256" key="2">
    <source>
        <dbReference type="ARBA" id="ARBA00012513"/>
    </source>
</evidence>
<keyword evidence="15" id="KW-1185">Reference proteome</keyword>
<feature type="compositionally biased region" description="Low complexity" evidence="12">
    <location>
        <begin position="332"/>
        <end position="344"/>
    </location>
</feature>
<feature type="region of interest" description="Disordered" evidence="12">
    <location>
        <begin position="332"/>
        <end position="353"/>
    </location>
</feature>
<evidence type="ECO:0000256" key="6">
    <source>
        <dbReference type="ARBA" id="ARBA00022741"/>
    </source>
</evidence>
<dbReference type="PROSITE" id="PS01245">
    <property type="entry name" value="RIO1"/>
    <property type="match status" value="1"/>
</dbReference>
<evidence type="ECO:0000256" key="4">
    <source>
        <dbReference type="ARBA" id="ARBA00022679"/>
    </source>
</evidence>
<keyword evidence="9" id="KW-0460">Magnesium</keyword>
<feature type="domain" description="RIO kinase" evidence="13">
    <location>
        <begin position="74"/>
        <end position="255"/>
    </location>
</feature>
<evidence type="ECO:0000256" key="8">
    <source>
        <dbReference type="ARBA" id="ARBA00022840"/>
    </source>
</evidence>
<evidence type="ECO:0000256" key="5">
    <source>
        <dbReference type="ARBA" id="ARBA00022723"/>
    </source>
</evidence>
<comment type="caution">
    <text evidence="14">The sequence shown here is derived from an EMBL/GenBank/DDBJ whole genome shotgun (WGS) entry which is preliminary data.</text>
</comment>
<feature type="compositionally biased region" description="Basic and acidic residues" evidence="12">
    <location>
        <begin position="448"/>
        <end position="460"/>
    </location>
</feature>
<dbReference type="GO" id="GO:0004674">
    <property type="term" value="F:protein serine/threonine kinase activity"/>
    <property type="evidence" value="ECO:0007669"/>
    <property type="project" value="UniProtKB-KW"/>
</dbReference>
<feature type="region of interest" description="Disordered" evidence="12">
    <location>
        <begin position="613"/>
        <end position="681"/>
    </location>
</feature>
<feature type="compositionally biased region" description="Low complexity" evidence="12">
    <location>
        <begin position="558"/>
        <end position="569"/>
    </location>
</feature>
<dbReference type="GO" id="GO:0046872">
    <property type="term" value="F:metal ion binding"/>
    <property type="evidence" value="ECO:0007669"/>
    <property type="project" value="UniProtKB-KW"/>
</dbReference>
<gene>
    <name evidence="14" type="ORF">GCK32_006202</name>
</gene>
<keyword evidence="4" id="KW-0808">Transferase</keyword>
<dbReference type="InterPro" id="IPR000687">
    <property type="entry name" value="RIO_kinase"/>
</dbReference>
<sequence length="840" mass="91944">MVLKHFPSINHENDEADDDMADFADEIGDFTKKYNAFRMHLPGPNSQHKAGVTTNFAETTADSTAEKKRKRVKDRADRATVEQVLDPRTRLVLFRLLQRGTLTNIHGCISTGKEANVYHATDENGSLAVKIYKTSILTFKDRERYVAGEYRYRTGYCKHNPRKMGHVLVMEFIGRDGWGAPLLKNATLSLEAAEKLYLQLVRDMRTLYRACKLVHADLSEYNTLVLDDRLFIIDVSQGLGVPVLPIAKLFELIVDPLIADNDVASWLEQRTLDPSEDALFMNAFIPHKLDHVLHFERDSKLLKAGEEANNPFQNIISKVDVLGQGFMESAVSSSDDESISQGHSDGNEKIVGESKGRVTSGKHFSSFFKGLTIVLSSTIQELHEYVIHQNGDGPQNHSEPEEMPSIGEAVSTDNIPTTEAQEGYQPVPTDDVHATELHEQEQASEEESMQKPVHEEKGDDGSPAVAQLVTTSEAVDVKGVTQEIAHEEMLSAPSVEQGGASLADELAGIFDTPLPPPPVTETVEEVTEAVPPPEPVKAAEPFPKEEPAVEVPEEESAAEAPKVEPAVEAPKGEVAAEMPQENHAEESVPENNAPEEAPIPEVVQAADVAPEGRPIEETPHDASGESQEKSGSDSVLENGAIEEAAKHPPAPVVTEEPNAVPPYEEVTDGPPKTTDNDSVKEAQVNGIEKQPPPVIAELPGTVPAAKENDDSVVKKVPSPPNEFIAHRLRREQEQRELDERKARIAAILAKSRNLSNSTTPLVAGRTSPPRSESAQDVLKRLASNGNLPALQKLVARHASETATIEQILQFFSPLTHYLMYGAGGQCYGKCLTVLMVMHYE</sequence>
<organism evidence="14 15">
    <name type="scientific">Trichostrongylus colubriformis</name>
    <name type="common">Black scour worm</name>
    <dbReference type="NCBI Taxonomy" id="6319"/>
    <lineage>
        <taxon>Eukaryota</taxon>
        <taxon>Metazoa</taxon>
        <taxon>Ecdysozoa</taxon>
        <taxon>Nematoda</taxon>
        <taxon>Chromadorea</taxon>
        <taxon>Rhabditida</taxon>
        <taxon>Rhabditina</taxon>
        <taxon>Rhabditomorpha</taxon>
        <taxon>Strongyloidea</taxon>
        <taxon>Trichostrongylidae</taxon>
        <taxon>Trichostrongylus</taxon>
    </lineage>
</organism>
<evidence type="ECO:0000313" key="14">
    <source>
        <dbReference type="EMBL" id="KAK5977475.1"/>
    </source>
</evidence>
<dbReference type="Gene3D" id="3.30.200.20">
    <property type="entry name" value="Phosphorylase Kinase, domain 1"/>
    <property type="match status" value="1"/>
</dbReference>
<evidence type="ECO:0000256" key="3">
    <source>
        <dbReference type="ARBA" id="ARBA00022527"/>
    </source>
</evidence>
<keyword evidence="8" id="KW-0067">ATP-binding</keyword>
<dbReference type="SMART" id="SM00090">
    <property type="entry name" value="RIO"/>
    <property type="match status" value="1"/>
</dbReference>
<dbReference type="Gene3D" id="1.10.510.10">
    <property type="entry name" value="Transferase(Phosphotransferase) domain 1"/>
    <property type="match status" value="1"/>
</dbReference>
<feature type="region of interest" description="Disordered" evidence="12">
    <location>
        <begin position="438"/>
        <end position="462"/>
    </location>
</feature>
<evidence type="ECO:0000256" key="11">
    <source>
        <dbReference type="ARBA" id="ARBA00048679"/>
    </source>
</evidence>
<evidence type="ECO:0000256" key="12">
    <source>
        <dbReference type="SAM" id="MobiDB-lite"/>
    </source>
</evidence>
<keyword evidence="3" id="KW-0723">Serine/threonine-protein kinase</keyword>
<keyword evidence="5" id="KW-0479">Metal-binding</keyword>
<dbReference type="Pfam" id="PF01163">
    <property type="entry name" value="RIO1"/>
    <property type="match status" value="2"/>
</dbReference>
<dbReference type="EC" id="2.7.11.1" evidence="2"/>
<dbReference type="EMBL" id="WIXE01010562">
    <property type="protein sequence ID" value="KAK5977475.1"/>
    <property type="molecule type" value="Genomic_DNA"/>
</dbReference>
<dbReference type="InterPro" id="IPR051272">
    <property type="entry name" value="RIO-type_Ser/Thr_kinase"/>
</dbReference>
<dbReference type="InterPro" id="IPR018935">
    <property type="entry name" value="RIO_kinase_CS"/>
</dbReference>
<dbReference type="SUPFAM" id="SSF56112">
    <property type="entry name" value="Protein kinase-like (PK-like)"/>
    <property type="match status" value="1"/>
</dbReference>
<protein>
    <recommendedName>
        <fullName evidence="2">non-specific serine/threonine protein kinase</fullName>
        <ecNumber evidence="2">2.7.11.1</ecNumber>
    </recommendedName>
</protein>
<dbReference type="PANTHER" id="PTHR45723">
    <property type="entry name" value="SERINE/THREONINE-PROTEIN KINASE RIO1"/>
    <property type="match status" value="1"/>
</dbReference>
<evidence type="ECO:0000259" key="13">
    <source>
        <dbReference type="SMART" id="SM00090"/>
    </source>
</evidence>
<evidence type="ECO:0000256" key="9">
    <source>
        <dbReference type="ARBA" id="ARBA00022842"/>
    </source>
</evidence>
<dbReference type="InterPro" id="IPR011009">
    <property type="entry name" value="Kinase-like_dom_sf"/>
</dbReference>
<evidence type="ECO:0000313" key="15">
    <source>
        <dbReference type="Proteomes" id="UP001331761"/>
    </source>
</evidence>
<comment type="catalytic activity">
    <reaction evidence="11">
        <text>L-seryl-[protein] + ATP = O-phospho-L-seryl-[protein] + ADP + H(+)</text>
        <dbReference type="Rhea" id="RHEA:17989"/>
        <dbReference type="Rhea" id="RHEA-COMP:9863"/>
        <dbReference type="Rhea" id="RHEA-COMP:11604"/>
        <dbReference type="ChEBI" id="CHEBI:15378"/>
        <dbReference type="ChEBI" id="CHEBI:29999"/>
        <dbReference type="ChEBI" id="CHEBI:30616"/>
        <dbReference type="ChEBI" id="CHEBI:83421"/>
        <dbReference type="ChEBI" id="CHEBI:456216"/>
        <dbReference type="EC" id="2.7.11.1"/>
    </reaction>
</comment>
<comment type="catalytic activity">
    <reaction evidence="10">
        <text>L-threonyl-[protein] + ATP = O-phospho-L-threonyl-[protein] + ADP + H(+)</text>
        <dbReference type="Rhea" id="RHEA:46608"/>
        <dbReference type="Rhea" id="RHEA-COMP:11060"/>
        <dbReference type="Rhea" id="RHEA-COMP:11605"/>
        <dbReference type="ChEBI" id="CHEBI:15378"/>
        <dbReference type="ChEBI" id="CHEBI:30013"/>
        <dbReference type="ChEBI" id="CHEBI:30616"/>
        <dbReference type="ChEBI" id="CHEBI:61977"/>
        <dbReference type="ChEBI" id="CHEBI:456216"/>
        <dbReference type="EC" id="2.7.11.1"/>
    </reaction>
</comment>
<dbReference type="AlphaFoldDB" id="A0AAN8FDM5"/>
<feature type="region of interest" description="Disordered" evidence="12">
    <location>
        <begin position="508"/>
        <end position="597"/>
    </location>
</feature>
<keyword evidence="6" id="KW-0547">Nucleotide-binding</keyword>
<comment type="similarity">
    <text evidence="1">Belongs to the protein kinase superfamily. RIO-type Ser/Thr kinase family.</text>
</comment>
<dbReference type="GO" id="GO:0005524">
    <property type="term" value="F:ATP binding"/>
    <property type="evidence" value="ECO:0007669"/>
    <property type="project" value="UniProtKB-KW"/>
</dbReference>